<accession>A0A8T0G8X9</accession>
<dbReference type="Gene3D" id="1.10.510.10">
    <property type="entry name" value="Transferase(Phosphotransferase) domain 1"/>
    <property type="match status" value="1"/>
</dbReference>
<dbReference type="PANTHER" id="PTHR14187">
    <property type="entry name" value="ALPHA KINASE/ELONGATION FACTOR 2 KINASE"/>
    <property type="match status" value="1"/>
</dbReference>
<dbReference type="InterPro" id="IPR000719">
    <property type="entry name" value="Prot_kinase_dom"/>
</dbReference>
<keyword evidence="2" id="KW-0067">ATP-binding</keyword>
<keyword evidence="1" id="KW-0547">Nucleotide-binding</keyword>
<protein>
    <recommendedName>
        <fullName evidence="3">Protein kinase domain-containing protein</fullName>
    </recommendedName>
</protein>
<dbReference type="PANTHER" id="PTHR14187:SF5">
    <property type="entry name" value="HEAT SHOCK 70 KDA PROTEIN 12A"/>
    <property type="match status" value="1"/>
</dbReference>
<dbReference type="InterPro" id="IPR043129">
    <property type="entry name" value="ATPase_NBD"/>
</dbReference>
<dbReference type="Gene3D" id="3.30.420.40">
    <property type="match status" value="2"/>
</dbReference>
<reference evidence="4" key="1">
    <citation type="submission" date="2020-06" db="EMBL/GenBank/DDBJ databases">
        <title>WGS assembly of Ceratodon purpureus strain R40.</title>
        <authorList>
            <person name="Carey S.B."/>
            <person name="Jenkins J."/>
            <person name="Shu S."/>
            <person name="Lovell J.T."/>
            <person name="Sreedasyam A."/>
            <person name="Maumus F."/>
            <person name="Tiley G.P."/>
            <person name="Fernandez-Pozo N."/>
            <person name="Barry K."/>
            <person name="Chen C."/>
            <person name="Wang M."/>
            <person name="Lipzen A."/>
            <person name="Daum C."/>
            <person name="Saski C.A."/>
            <person name="Payton A.C."/>
            <person name="Mcbreen J.C."/>
            <person name="Conrad R.E."/>
            <person name="Kollar L.M."/>
            <person name="Olsson S."/>
            <person name="Huttunen S."/>
            <person name="Landis J.B."/>
            <person name="Wickett N.J."/>
            <person name="Johnson M.G."/>
            <person name="Rensing S.A."/>
            <person name="Grimwood J."/>
            <person name="Schmutz J."/>
            <person name="Mcdaniel S.F."/>
        </authorList>
    </citation>
    <scope>NUCLEOTIDE SEQUENCE</scope>
    <source>
        <strain evidence="4">R40</strain>
    </source>
</reference>
<dbReference type="PROSITE" id="PS50011">
    <property type="entry name" value="PROTEIN_KINASE_DOM"/>
    <property type="match status" value="1"/>
</dbReference>
<proteinExistence type="predicted"/>
<organism evidence="4 5">
    <name type="scientific">Ceratodon purpureus</name>
    <name type="common">Fire moss</name>
    <name type="synonym">Dicranum purpureum</name>
    <dbReference type="NCBI Taxonomy" id="3225"/>
    <lineage>
        <taxon>Eukaryota</taxon>
        <taxon>Viridiplantae</taxon>
        <taxon>Streptophyta</taxon>
        <taxon>Embryophyta</taxon>
        <taxon>Bryophyta</taxon>
        <taxon>Bryophytina</taxon>
        <taxon>Bryopsida</taxon>
        <taxon>Dicranidae</taxon>
        <taxon>Pseudoditrichales</taxon>
        <taxon>Ditrichaceae</taxon>
        <taxon>Ceratodon</taxon>
    </lineage>
</organism>
<comment type="caution">
    <text evidence="4">The sequence shown here is derived from an EMBL/GenBank/DDBJ whole genome shotgun (WGS) entry which is preliminary data.</text>
</comment>
<dbReference type="EMBL" id="CM026433">
    <property type="protein sequence ID" value="KAG0554338.1"/>
    <property type="molecule type" value="Genomic_DNA"/>
</dbReference>
<dbReference type="Gene3D" id="3.30.200.20">
    <property type="entry name" value="Phosphorylase Kinase, domain 1"/>
    <property type="match status" value="1"/>
</dbReference>
<dbReference type="InterPro" id="IPR001245">
    <property type="entry name" value="Ser-Thr/Tyr_kinase_cat_dom"/>
</dbReference>
<name>A0A8T0G8X9_CERPU</name>
<dbReference type="GO" id="GO:0004672">
    <property type="term" value="F:protein kinase activity"/>
    <property type="evidence" value="ECO:0007669"/>
    <property type="project" value="InterPro"/>
</dbReference>
<dbReference type="Pfam" id="PF00012">
    <property type="entry name" value="HSP70"/>
    <property type="match status" value="1"/>
</dbReference>
<keyword evidence="5" id="KW-1185">Reference proteome</keyword>
<dbReference type="InterPro" id="IPR011009">
    <property type="entry name" value="Kinase-like_dom_sf"/>
</dbReference>
<gene>
    <name evidence="4" type="ORF">KC19_12G083600</name>
</gene>
<dbReference type="Pfam" id="PF07714">
    <property type="entry name" value="PK_Tyr_Ser-Thr"/>
    <property type="match status" value="1"/>
</dbReference>
<dbReference type="GO" id="GO:0140662">
    <property type="term" value="F:ATP-dependent protein folding chaperone"/>
    <property type="evidence" value="ECO:0007669"/>
    <property type="project" value="InterPro"/>
</dbReference>
<dbReference type="PROSITE" id="PS00108">
    <property type="entry name" value="PROTEIN_KINASE_ST"/>
    <property type="match status" value="1"/>
</dbReference>
<dbReference type="Gene3D" id="3.90.640.10">
    <property type="entry name" value="Actin, Chain A, domain 4"/>
    <property type="match status" value="1"/>
</dbReference>
<dbReference type="InterPro" id="IPR013126">
    <property type="entry name" value="Hsp_70_fam"/>
</dbReference>
<dbReference type="GO" id="GO:0005524">
    <property type="term" value="F:ATP binding"/>
    <property type="evidence" value="ECO:0007669"/>
    <property type="project" value="UniProtKB-KW"/>
</dbReference>
<evidence type="ECO:0000256" key="2">
    <source>
        <dbReference type="ARBA" id="ARBA00022840"/>
    </source>
</evidence>
<evidence type="ECO:0000259" key="3">
    <source>
        <dbReference type="PROSITE" id="PS50011"/>
    </source>
</evidence>
<dbReference type="SMART" id="SM00220">
    <property type="entry name" value="S_TKc"/>
    <property type="match status" value="1"/>
</dbReference>
<sequence length="1189" mass="133547">MKLSRLFKSLVTVHGNGPEEYLKLTKSCMERVQRLSSQSGFISLKFNSGQCKYLADKLKLAVKSADSFLVLLSKRYFWFPSPEDKASCLKIFKLLYASAKEVENFIQSQCSKDAWIQAAMSSTNVSEYVLSIGFNLELWTLVFSKSEKLRARRSFTLTKVDAVFKAEAKIVKERALRDRDLLLRNVNSVLQTKKATSIEYQLAGLLRERLEANRLIPAGDLPGSSHSDLSSETVFNSEEQMKQLGETVFRSLKVKDQLGKGAAATVNRAYWMGGEAAIKTFIGPDNNDFKKEVAILRKLSHPNIISLLCSTADERSCSIVVELMDGDLRSLMHKRLSEGLGNQESPFDIMEGVDIMLQVGGGMQYLHDMKIVHRDLKSMNILVRCVGAQEIEYVVAKVADFGLSKTKERSMTYSNQTLNLGTTRWMAPEMIQSFNAENEVEMSESKATVMNYPFKSDIYSFGMLCFEILTGHVPFSDVSPGSVRKVVVSGGRPPLPSQCPPLLKSLIERCWNQDPSKRPSFGEICAELRHLKCELLMPSALGEVSLSVNIPERPSASNSSTPIGFKRRGYRVQWLVALDFGTTYSGFAYYANVSTGGQMCVNNDYPYYYGEWTPRGSSSGRGVVENPYCKTLTASFYARGLSRGQHKRPSWGYHAQHDYLANVEGLYLTTLKSKSSLLSRLNDLPSWAARESLTVDSVITDYLKYIGELALSAIETARKSEPASFDRDSVLWCVSVPSIWDENAKQQMREYMVNAGLVSGEGGPESVMLVQETEAASFHCHQLLVSDHQSLRTLPTLLVRDKVLVVDIGGRTVDVVVQEVIRSGNNFKVQELTAPSVGRCGGTSVDASFMKFLSRRIGCLDEFLREEDRYRWRLLMEWEDIKCGFGHQMMSSTDTMNITLHNILLPEKWEEYEMERGYPRRESYSKIELTQQDLKSIFDPVVDKILGLIETQLSQVQSVKVMFVVGGFAGSPYVMERIRARFCHEVDHIFSPPNPGSAIMQGAIALALTPDAIAQAVTPDAIVPRILMKTYGITMFLPFEHGVDPSHLLEVKGGKQFCRNRFVPIFVKECRIEGKQVARLGPFDVPHTCGQTQIPLELYSSSEQEPRYTFQDSVTREGHFVINLLEDSNFVSLIDENEVGVTVTFKLYLCRSKVELRAVATVKQYYDEVPHSMELPQVFTLSTCIANIF</sequence>
<evidence type="ECO:0000313" key="5">
    <source>
        <dbReference type="Proteomes" id="UP000822688"/>
    </source>
</evidence>
<dbReference type="CDD" id="cd10229">
    <property type="entry name" value="ASKHA_NBD_HSP70_HSPA12"/>
    <property type="match status" value="1"/>
</dbReference>
<feature type="domain" description="Protein kinase" evidence="3">
    <location>
        <begin position="252"/>
        <end position="533"/>
    </location>
</feature>
<dbReference type="SUPFAM" id="SSF53067">
    <property type="entry name" value="Actin-like ATPase domain"/>
    <property type="match status" value="2"/>
</dbReference>
<dbReference type="SUPFAM" id="SSF56112">
    <property type="entry name" value="Protein kinase-like (PK-like)"/>
    <property type="match status" value="1"/>
</dbReference>
<evidence type="ECO:0000313" key="4">
    <source>
        <dbReference type="EMBL" id="KAG0554338.1"/>
    </source>
</evidence>
<dbReference type="AlphaFoldDB" id="A0A8T0G8X9"/>
<dbReference type="Proteomes" id="UP000822688">
    <property type="component" value="Chromosome 12"/>
</dbReference>
<evidence type="ECO:0000256" key="1">
    <source>
        <dbReference type="ARBA" id="ARBA00022741"/>
    </source>
</evidence>
<dbReference type="InterPro" id="IPR008271">
    <property type="entry name" value="Ser/Thr_kinase_AS"/>
</dbReference>
<dbReference type="CDD" id="cd13999">
    <property type="entry name" value="STKc_MAP3K-like"/>
    <property type="match status" value="1"/>
</dbReference>